<comment type="catalytic activity">
    <reaction evidence="2">
        <text>2 GTP = 3',3'-c-di-GMP + 2 diphosphate</text>
        <dbReference type="Rhea" id="RHEA:24898"/>
        <dbReference type="ChEBI" id="CHEBI:33019"/>
        <dbReference type="ChEBI" id="CHEBI:37565"/>
        <dbReference type="ChEBI" id="CHEBI:58805"/>
        <dbReference type="EC" id="2.7.7.65"/>
    </reaction>
</comment>
<dbReference type="InterPro" id="IPR000160">
    <property type="entry name" value="GGDEF_dom"/>
</dbReference>
<reference evidence="6 7" key="1">
    <citation type="submission" date="2019-01" db="EMBL/GenBank/DDBJ databases">
        <authorList>
            <person name="Chen W.-M."/>
        </authorList>
    </citation>
    <scope>NUCLEOTIDE SEQUENCE [LARGE SCALE GENOMIC DNA]</scope>
    <source>
        <strain evidence="6 7">TER-1</strain>
    </source>
</reference>
<dbReference type="EC" id="2.7.7.65" evidence="1"/>
<evidence type="ECO:0000313" key="7">
    <source>
        <dbReference type="Proteomes" id="UP000286997"/>
    </source>
</evidence>
<name>A0A437PHI0_9HYPH</name>
<dbReference type="CDD" id="cd01949">
    <property type="entry name" value="GGDEF"/>
    <property type="match status" value="1"/>
</dbReference>
<dbReference type="RefSeq" id="WP_127726919.1">
    <property type="nucleotide sequence ID" value="NZ_SACP01000001.1"/>
</dbReference>
<evidence type="ECO:0000259" key="5">
    <source>
        <dbReference type="PROSITE" id="PS50887"/>
    </source>
</evidence>
<feature type="transmembrane region" description="Helical" evidence="4">
    <location>
        <begin position="187"/>
        <end position="208"/>
    </location>
</feature>
<dbReference type="AlphaFoldDB" id="A0A437PHI0"/>
<dbReference type="PROSITE" id="PS50887">
    <property type="entry name" value="GGDEF"/>
    <property type="match status" value="1"/>
</dbReference>
<evidence type="ECO:0000256" key="1">
    <source>
        <dbReference type="ARBA" id="ARBA00012528"/>
    </source>
</evidence>
<protein>
    <recommendedName>
        <fullName evidence="1">diguanylate cyclase</fullName>
        <ecNumber evidence="1">2.7.7.65</ecNumber>
    </recommendedName>
</protein>
<gene>
    <name evidence="6" type="ORF">EOE48_01095</name>
</gene>
<feature type="transmembrane region" description="Helical" evidence="4">
    <location>
        <begin position="153"/>
        <end position="175"/>
    </location>
</feature>
<evidence type="ECO:0000256" key="3">
    <source>
        <dbReference type="SAM" id="MobiDB-lite"/>
    </source>
</evidence>
<dbReference type="InterPro" id="IPR050469">
    <property type="entry name" value="Diguanylate_Cyclase"/>
</dbReference>
<dbReference type="InterPro" id="IPR043128">
    <property type="entry name" value="Rev_trsase/Diguanyl_cyclase"/>
</dbReference>
<feature type="transmembrane region" description="Helical" evidence="4">
    <location>
        <begin position="120"/>
        <end position="141"/>
    </location>
</feature>
<dbReference type="EMBL" id="SACP01000001">
    <property type="protein sequence ID" value="RVU21677.1"/>
    <property type="molecule type" value="Genomic_DNA"/>
</dbReference>
<evidence type="ECO:0000256" key="2">
    <source>
        <dbReference type="ARBA" id="ARBA00034247"/>
    </source>
</evidence>
<evidence type="ECO:0000256" key="4">
    <source>
        <dbReference type="SAM" id="Phobius"/>
    </source>
</evidence>
<dbReference type="SUPFAM" id="SSF55073">
    <property type="entry name" value="Nucleotide cyclase"/>
    <property type="match status" value="1"/>
</dbReference>
<dbReference type="FunFam" id="3.30.70.270:FF:000001">
    <property type="entry name" value="Diguanylate cyclase domain protein"/>
    <property type="match status" value="1"/>
</dbReference>
<keyword evidence="7" id="KW-1185">Reference proteome</keyword>
<feature type="transmembrane region" description="Helical" evidence="4">
    <location>
        <begin position="6"/>
        <end position="28"/>
    </location>
</feature>
<accession>A0A437PHI0</accession>
<dbReference type="Gene3D" id="3.30.70.270">
    <property type="match status" value="1"/>
</dbReference>
<dbReference type="OrthoDB" id="9812260at2"/>
<keyword evidence="4" id="KW-0472">Membrane</keyword>
<dbReference type="SMART" id="SM00267">
    <property type="entry name" value="GGDEF"/>
    <property type="match status" value="1"/>
</dbReference>
<proteinExistence type="predicted"/>
<feature type="region of interest" description="Disordered" evidence="3">
    <location>
        <begin position="375"/>
        <end position="415"/>
    </location>
</feature>
<dbReference type="Pfam" id="PF00990">
    <property type="entry name" value="GGDEF"/>
    <property type="match status" value="1"/>
</dbReference>
<organism evidence="6 7">
    <name type="scientific">Methylobacterium oryzihabitans</name>
    <dbReference type="NCBI Taxonomy" id="2499852"/>
    <lineage>
        <taxon>Bacteria</taxon>
        <taxon>Pseudomonadati</taxon>
        <taxon>Pseudomonadota</taxon>
        <taxon>Alphaproteobacteria</taxon>
        <taxon>Hyphomicrobiales</taxon>
        <taxon>Methylobacteriaceae</taxon>
        <taxon>Methylobacterium</taxon>
    </lineage>
</organism>
<dbReference type="PANTHER" id="PTHR45138:SF9">
    <property type="entry name" value="DIGUANYLATE CYCLASE DGCM-RELATED"/>
    <property type="match status" value="1"/>
</dbReference>
<dbReference type="InterPro" id="IPR029787">
    <property type="entry name" value="Nucleotide_cyclase"/>
</dbReference>
<dbReference type="GO" id="GO:0052621">
    <property type="term" value="F:diguanylate cyclase activity"/>
    <property type="evidence" value="ECO:0007669"/>
    <property type="project" value="UniProtKB-EC"/>
</dbReference>
<feature type="transmembrane region" description="Helical" evidence="4">
    <location>
        <begin position="96"/>
        <end position="114"/>
    </location>
</feature>
<feature type="transmembrane region" description="Helical" evidence="4">
    <location>
        <begin position="67"/>
        <end position="89"/>
    </location>
</feature>
<feature type="transmembrane region" description="Helical" evidence="4">
    <location>
        <begin position="35"/>
        <end position="55"/>
    </location>
</feature>
<evidence type="ECO:0000313" key="6">
    <source>
        <dbReference type="EMBL" id="RVU21677.1"/>
    </source>
</evidence>
<dbReference type="Proteomes" id="UP000286997">
    <property type="component" value="Unassembled WGS sequence"/>
</dbReference>
<comment type="caution">
    <text evidence="6">The sequence shown here is derived from an EMBL/GenBank/DDBJ whole genome shotgun (WGS) entry which is preliminary data.</text>
</comment>
<sequence>MALDLVTLQIASIVSRVAFVSVFLITLLRDPREVYFGLWAGALCCSLTASVASVGDPSALAVTLGKGMIVYTLYGASMALSWGGLRLFYGRPVAPARIAVLTAAPGLLFGGLSVQGATVWALQAVFASIAVSTGLCVAEILRTPARFRLWTQYVVLSGFSGYLTVFLLSIVVVQFAGDRLAAPESGVYSLLVDQFCGVFIQVGYLAMVSERAQVRLGRLAETDSLTGLANRRGLVAALARGAGIGRPVAGAVVLVDIDRFKAINDTHGHESGDRVLVGVAERLRGALRPGDVVARWGGEEFLAVLGTGDAAAAVAVAERLRVAVAGEPFAIDGGALVVTASLGVSVLAADEARIDAAVARADAALYAAKNGGRDRVVLRPPSKPESGGRRADQTAGLRSAVAPIRAAARPHSDFA</sequence>
<keyword evidence="4" id="KW-1133">Transmembrane helix</keyword>
<dbReference type="PANTHER" id="PTHR45138">
    <property type="entry name" value="REGULATORY COMPONENTS OF SENSORY TRANSDUCTION SYSTEM"/>
    <property type="match status" value="1"/>
</dbReference>
<feature type="domain" description="GGDEF" evidence="5">
    <location>
        <begin position="248"/>
        <end position="381"/>
    </location>
</feature>
<dbReference type="NCBIfam" id="TIGR00254">
    <property type="entry name" value="GGDEF"/>
    <property type="match status" value="1"/>
</dbReference>
<keyword evidence="4" id="KW-0812">Transmembrane</keyword>